<dbReference type="Pfam" id="PF14833">
    <property type="entry name" value="NAD_binding_11"/>
    <property type="match status" value="1"/>
</dbReference>
<dbReference type="SUPFAM" id="SSF51735">
    <property type="entry name" value="NAD(P)-binding Rossmann-fold domains"/>
    <property type="match status" value="1"/>
</dbReference>
<evidence type="ECO:0000259" key="4">
    <source>
        <dbReference type="Pfam" id="PF14833"/>
    </source>
</evidence>
<protein>
    <submittedName>
        <fullName evidence="5">NAD(P)-dependent oxidoreductase</fullName>
    </submittedName>
</protein>
<comment type="caution">
    <text evidence="5">The sequence shown here is derived from an EMBL/GenBank/DDBJ whole genome shotgun (WGS) entry which is preliminary data.</text>
</comment>
<reference evidence="5" key="1">
    <citation type="journal article" date="2015" name="Antonie Van Leeuwenhoek">
        <title>Comparative 16S rRNA signatures and multilocus sequence analysis for the genus Salinicola and description of Salinicola acroporae sp. nov., isolated from coral Acropora digitifera.</title>
        <authorList>
            <person name="Lepcha R.T."/>
            <person name="Poddar A."/>
            <person name="Schumann P."/>
            <person name="Das S.K."/>
        </authorList>
    </citation>
    <scope>NUCLEOTIDE SEQUENCE</scope>
    <source>
        <strain evidence="5">S4-41</strain>
    </source>
</reference>
<proteinExistence type="predicted"/>
<evidence type="ECO:0000259" key="3">
    <source>
        <dbReference type="Pfam" id="PF03446"/>
    </source>
</evidence>
<accession>A0ABT6I150</accession>
<reference evidence="5" key="2">
    <citation type="submission" date="2017-11" db="EMBL/GenBank/DDBJ databases">
        <authorList>
            <person name="Das S.K."/>
        </authorList>
    </citation>
    <scope>NUCLEOTIDE SEQUENCE</scope>
    <source>
        <strain evidence="5">S4-41</strain>
    </source>
</reference>
<dbReference type="PIRSF" id="PIRSF000103">
    <property type="entry name" value="HIBADH"/>
    <property type="match status" value="1"/>
</dbReference>
<name>A0ABT6I150_9GAMM</name>
<evidence type="ECO:0000256" key="1">
    <source>
        <dbReference type="ARBA" id="ARBA00023002"/>
    </source>
</evidence>
<feature type="domain" description="3-hydroxyisobutyrate dehydrogenase-like NAD-binding" evidence="4">
    <location>
        <begin position="170"/>
        <end position="290"/>
    </location>
</feature>
<keyword evidence="2" id="KW-0520">NAD</keyword>
<keyword evidence="6" id="KW-1185">Reference proteome</keyword>
<dbReference type="Proteomes" id="UP001162135">
    <property type="component" value="Unassembled WGS sequence"/>
</dbReference>
<dbReference type="Gene3D" id="3.40.50.720">
    <property type="entry name" value="NAD(P)-binding Rossmann-like Domain"/>
    <property type="match status" value="1"/>
</dbReference>
<dbReference type="InterPro" id="IPR015815">
    <property type="entry name" value="HIBADH-related"/>
</dbReference>
<dbReference type="Gene3D" id="1.10.1040.10">
    <property type="entry name" value="N-(1-d-carboxylethyl)-l-norvaline Dehydrogenase, domain 2"/>
    <property type="match status" value="1"/>
</dbReference>
<gene>
    <name evidence="5" type="ORF">CUR86_02285</name>
</gene>
<dbReference type="InterPro" id="IPR013328">
    <property type="entry name" value="6PGD_dom2"/>
</dbReference>
<organism evidence="5 6">
    <name type="scientific">Salinicola acroporae</name>
    <dbReference type="NCBI Taxonomy" id="1541440"/>
    <lineage>
        <taxon>Bacteria</taxon>
        <taxon>Pseudomonadati</taxon>
        <taxon>Pseudomonadota</taxon>
        <taxon>Gammaproteobacteria</taxon>
        <taxon>Oceanospirillales</taxon>
        <taxon>Halomonadaceae</taxon>
        <taxon>Salinicola</taxon>
    </lineage>
</organism>
<sequence>MLMKRVAVAGLGAMGWPMAENLDQAGLEVLALDALSERADAFHRQASGHKAAIDSVEALVIMVVNAAQIRALLFSDVLVAGGLVSQLPADACIVQMSTVAPADAAALAAEVAAVRPDLHYVDAPVSGGVVGAKAGTLSIMAAGEAPSLARCHVLFDILGQAIFEVGDRPGQGAAMKAVNQLLCGVHIAAAAEALALAEKSGIDRQVALELVQGSAASSWMLRDRGPRMVAPPGEVTSAIDIFCKDLGIVCDAAGSSRAYTPLAHSAHQLFVATAEGGEGRLDDSQLIRTYRRLNGCDPEGGTQA</sequence>
<dbReference type="InterPro" id="IPR008927">
    <property type="entry name" value="6-PGluconate_DH-like_C_sf"/>
</dbReference>
<dbReference type="Pfam" id="PF03446">
    <property type="entry name" value="NAD_binding_2"/>
    <property type="match status" value="1"/>
</dbReference>
<evidence type="ECO:0000313" key="5">
    <source>
        <dbReference type="EMBL" id="MDH4571403.1"/>
    </source>
</evidence>
<evidence type="ECO:0000313" key="6">
    <source>
        <dbReference type="Proteomes" id="UP001162135"/>
    </source>
</evidence>
<dbReference type="InterPro" id="IPR029154">
    <property type="entry name" value="HIBADH-like_NADP-bd"/>
</dbReference>
<dbReference type="PANTHER" id="PTHR43060">
    <property type="entry name" value="3-HYDROXYISOBUTYRATE DEHYDROGENASE-LIKE 1, MITOCHONDRIAL-RELATED"/>
    <property type="match status" value="1"/>
</dbReference>
<evidence type="ECO:0000256" key="2">
    <source>
        <dbReference type="ARBA" id="ARBA00023027"/>
    </source>
</evidence>
<dbReference type="SUPFAM" id="SSF48179">
    <property type="entry name" value="6-phosphogluconate dehydrogenase C-terminal domain-like"/>
    <property type="match status" value="1"/>
</dbReference>
<dbReference type="InterPro" id="IPR036291">
    <property type="entry name" value="NAD(P)-bd_dom_sf"/>
</dbReference>
<dbReference type="InterPro" id="IPR006115">
    <property type="entry name" value="6PGDH_NADP-bd"/>
</dbReference>
<keyword evidence="1" id="KW-0560">Oxidoreductase</keyword>
<dbReference type="EMBL" id="PGFS01000001">
    <property type="protein sequence ID" value="MDH4571403.1"/>
    <property type="molecule type" value="Genomic_DNA"/>
</dbReference>
<feature type="domain" description="6-phosphogluconate dehydrogenase NADP-binding" evidence="3">
    <location>
        <begin position="6"/>
        <end position="166"/>
    </location>
</feature>